<sequence>MRFILSVPLIAVVMVIYTALAINPNFSAGSAFMDWVLPSEAEFFLTLGDIFVMLGLVALFFEIIKSARLGPGTIVDHMLSTATFIIALIVFLLVPPFGTPSFFLLMLMALVDVVAGYTVSIFSARRDYSVNRDGL</sequence>
<keyword evidence="2" id="KW-1185">Reference proteome</keyword>
<proteinExistence type="predicted"/>
<accession>A0ACC5R2M6</accession>
<comment type="caution">
    <text evidence="1">The sequence shown here is derived from an EMBL/GenBank/DDBJ whole genome shotgun (WGS) entry which is preliminary data.</text>
</comment>
<gene>
    <name evidence="1" type="ORF">JHL16_10870</name>
</gene>
<dbReference type="Proteomes" id="UP000616151">
    <property type="component" value="Unassembled WGS sequence"/>
</dbReference>
<name>A0ACC5R2M6_9HYPH</name>
<evidence type="ECO:0000313" key="2">
    <source>
        <dbReference type="Proteomes" id="UP000616151"/>
    </source>
</evidence>
<evidence type="ECO:0000313" key="1">
    <source>
        <dbReference type="EMBL" id="MBK1866857.1"/>
    </source>
</evidence>
<reference evidence="1" key="1">
    <citation type="submission" date="2021-01" db="EMBL/GenBank/DDBJ databases">
        <authorList>
            <person name="Sun Q."/>
        </authorList>
    </citation>
    <scope>NUCLEOTIDE SEQUENCE</scope>
    <source>
        <strain evidence="1">YIM B02566</strain>
    </source>
</reference>
<protein>
    <submittedName>
        <fullName evidence="1">Uncharacterized protein</fullName>
    </submittedName>
</protein>
<organism evidence="1 2">
    <name type="scientific">Taklimakanibacter albus</name>
    <dbReference type="NCBI Taxonomy" id="2800327"/>
    <lineage>
        <taxon>Bacteria</taxon>
        <taxon>Pseudomonadati</taxon>
        <taxon>Pseudomonadota</taxon>
        <taxon>Alphaproteobacteria</taxon>
        <taxon>Hyphomicrobiales</taxon>
        <taxon>Aestuariivirgaceae</taxon>
        <taxon>Taklimakanibacter</taxon>
    </lineage>
</organism>
<dbReference type="EMBL" id="JAENHL010000006">
    <property type="protein sequence ID" value="MBK1866857.1"/>
    <property type="molecule type" value="Genomic_DNA"/>
</dbReference>